<evidence type="ECO:0000313" key="2">
    <source>
        <dbReference type="EMBL" id="NMQ04520.1"/>
    </source>
</evidence>
<evidence type="ECO:0000256" key="1">
    <source>
        <dbReference type="ARBA" id="ARBA00007189"/>
    </source>
</evidence>
<proteinExistence type="inferred from homology"/>
<name>A0ABX1T4E0_9PROT</name>
<organism evidence="2 3">
    <name type="scientific">Candidatus Accumulibacter contiguus</name>
    <dbReference type="NCBI Taxonomy" id="2954381"/>
    <lineage>
        <taxon>Bacteria</taxon>
        <taxon>Pseudomonadati</taxon>
        <taxon>Pseudomonadota</taxon>
        <taxon>Betaproteobacteria</taxon>
        <taxon>Candidatus Accumulibacter</taxon>
    </lineage>
</organism>
<comment type="caution">
    <text evidence="2">The sequence shown here is derived from an EMBL/GenBank/DDBJ whole genome shotgun (WGS) entry which is preliminary data.</text>
</comment>
<dbReference type="Proteomes" id="UP000886469">
    <property type="component" value="Unassembled WGS sequence"/>
</dbReference>
<evidence type="ECO:0000313" key="3">
    <source>
        <dbReference type="Proteomes" id="UP000886469"/>
    </source>
</evidence>
<dbReference type="RefSeq" id="WP_169069512.1">
    <property type="nucleotide sequence ID" value="NZ_SPMX01000009.1"/>
</dbReference>
<comment type="similarity">
    <text evidence="1">Belongs to the UPF0751 family.</text>
</comment>
<dbReference type="InterPro" id="IPR016772">
    <property type="entry name" value="UCP020408"/>
</dbReference>
<keyword evidence="3" id="KW-1185">Reference proteome</keyword>
<dbReference type="EMBL" id="SPMX01000009">
    <property type="protein sequence ID" value="NMQ04520.1"/>
    <property type="molecule type" value="Genomic_DNA"/>
</dbReference>
<dbReference type="Pfam" id="PF10087">
    <property type="entry name" value="DUF2325"/>
    <property type="match status" value="1"/>
</dbReference>
<protein>
    <submittedName>
        <fullName evidence="2">DUF2325 domain-containing protein</fullName>
    </submittedName>
</protein>
<gene>
    <name evidence="2" type="ORF">E4Q08_04225</name>
</gene>
<accession>A0ABX1T4E0</accession>
<sequence length="99" mass="10937">MWSAVVVIALIVGGDRVGSYSDFLQSRGYATVHHWNGRRKSECHRQIPSGTRLVVVLVDQVNHLLALKARRTANKMRVPIIFSRRCLSQLGEALAGIGA</sequence>
<reference evidence="2" key="1">
    <citation type="submission" date="2019-03" db="EMBL/GenBank/DDBJ databases">
        <title>Metabolic reconstructions from genomes of highly enriched 'Candidatus Accumulibacter' and 'Candidatus Competibacter' bioreactor populations.</title>
        <authorList>
            <person name="Annavajhala M.K."/>
            <person name="Welles L."/>
            <person name="Abbas B."/>
            <person name="Sorokin D."/>
            <person name="Park H."/>
            <person name="Van Loosdrecht M."/>
            <person name="Chandran K."/>
        </authorList>
    </citation>
    <scope>NUCLEOTIDE SEQUENCE</scope>
    <source>
        <strain evidence="2">SBR_L</strain>
    </source>
</reference>